<dbReference type="EMBL" id="OZ035829">
    <property type="protein sequence ID" value="CAL1611454.1"/>
    <property type="molecule type" value="Genomic_DNA"/>
</dbReference>
<reference evidence="3 4" key="1">
    <citation type="submission" date="2024-04" db="EMBL/GenBank/DDBJ databases">
        <authorList>
            <person name="Waldvogel A.-M."/>
            <person name="Schoenle A."/>
        </authorList>
    </citation>
    <scope>NUCLEOTIDE SEQUENCE [LARGE SCALE GENOMIC DNA]</scope>
</reference>
<dbReference type="AlphaFoldDB" id="A0AAV2MDU3"/>
<name>A0AAV2MDU3_KNICA</name>
<keyword evidence="1" id="KW-0175">Coiled coil</keyword>
<dbReference type="PANTHER" id="PTHR11505">
    <property type="entry name" value="L1 TRANSPOSABLE ELEMENT-RELATED"/>
    <property type="match status" value="1"/>
</dbReference>
<gene>
    <name evidence="3" type="ORF">KC01_LOCUS37867</name>
</gene>
<dbReference type="Gene3D" id="3.30.70.1820">
    <property type="entry name" value="L1 transposable element, RRM domain"/>
    <property type="match status" value="1"/>
</dbReference>
<sequence>MNNPKPKQTRSGKQAASHEEEEVCETGHLTMQQLIIELDKQRQYLKDDLSTMINDSIRPVQLSVDSLKEQVQDFTVRLTHTEALAGENFEKLTQAEGTIKSLEARNKILFERVDDLENRSRRSNLQIINIPEGSERGRDPVEFMSELLKECMGPDVFPRPPVLGESPPYTGWISLRAPAVTSEDLYGVFPLLPGEGEGSALGSGA</sequence>
<evidence type="ECO:0000313" key="3">
    <source>
        <dbReference type="EMBL" id="CAL1611454.1"/>
    </source>
</evidence>
<feature type="compositionally biased region" description="Polar residues" evidence="2">
    <location>
        <begin position="1"/>
        <end position="14"/>
    </location>
</feature>
<evidence type="ECO:0000256" key="2">
    <source>
        <dbReference type="SAM" id="MobiDB-lite"/>
    </source>
</evidence>
<dbReference type="Proteomes" id="UP001497482">
    <property type="component" value="Chromosome 7"/>
</dbReference>
<evidence type="ECO:0000256" key="1">
    <source>
        <dbReference type="SAM" id="Coils"/>
    </source>
</evidence>
<feature type="region of interest" description="Disordered" evidence="2">
    <location>
        <begin position="1"/>
        <end position="21"/>
    </location>
</feature>
<accession>A0AAV2MDU3</accession>
<protein>
    <submittedName>
        <fullName evidence="3">Uncharacterized protein</fullName>
    </submittedName>
</protein>
<organism evidence="3 4">
    <name type="scientific">Knipowitschia caucasica</name>
    <name type="common">Caucasian dwarf goby</name>
    <name type="synonym">Pomatoschistus caucasicus</name>
    <dbReference type="NCBI Taxonomy" id="637954"/>
    <lineage>
        <taxon>Eukaryota</taxon>
        <taxon>Metazoa</taxon>
        <taxon>Chordata</taxon>
        <taxon>Craniata</taxon>
        <taxon>Vertebrata</taxon>
        <taxon>Euteleostomi</taxon>
        <taxon>Actinopterygii</taxon>
        <taxon>Neopterygii</taxon>
        <taxon>Teleostei</taxon>
        <taxon>Neoteleostei</taxon>
        <taxon>Acanthomorphata</taxon>
        <taxon>Gobiaria</taxon>
        <taxon>Gobiiformes</taxon>
        <taxon>Gobioidei</taxon>
        <taxon>Gobiidae</taxon>
        <taxon>Gobiinae</taxon>
        <taxon>Knipowitschia</taxon>
    </lineage>
</organism>
<evidence type="ECO:0000313" key="4">
    <source>
        <dbReference type="Proteomes" id="UP001497482"/>
    </source>
</evidence>
<feature type="coiled-coil region" evidence="1">
    <location>
        <begin position="92"/>
        <end position="119"/>
    </location>
</feature>
<proteinExistence type="predicted"/>
<dbReference type="InterPro" id="IPR004244">
    <property type="entry name" value="Transposase_22"/>
</dbReference>
<keyword evidence="4" id="KW-1185">Reference proteome</keyword>